<dbReference type="Proteomes" id="UP001162483">
    <property type="component" value="Unassembled WGS sequence"/>
</dbReference>
<feature type="region of interest" description="Disordered" evidence="1">
    <location>
        <begin position="61"/>
        <end position="113"/>
    </location>
</feature>
<sequence>MLEEEEEEDPSSEAHFSSKVFSGGGGGGGPTSHLQNLARSRRPPHLQLTLQPYWKRVSWRKSRGRSGLPLRSTLTGTTEREWLHSRAPRSQWMEEEEEEVQSFGGGPTPLQFP</sequence>
<feature type="region of interest" description="Disordered" evidence="1">
    <location>
        <begin position="1"/>
        <end position="44"/>
    </location>
</feature>
<comment type="caution">
    <text evidence="2">The sequence shown here is derived from an EMBL/GenBank/DDBJ whole genome shotgun (WGS) entry which is preliminary data.</text>
</comment>
<name>A0ABN9H0M4_9NEOB</name>
<gene>
    <name evidence="2" type="ORF">SPARVUS_LOCUS14890904</name>
</gene>
<protein>
    <submittedName>
        <fullName evidence="2">Uncharacterized protein</fullName>
    </submittedName>
</protein>
<reference evidence="2" key="1">
    <citation type="submission" date="2023-05" db="EMBL/GenBank/DDBJ databases">
        <authorList>
            <person name="Stuckert A."/>
        </authorList>
    </citation>
    <scope>NUCLEOTIDE SEQUENCE</scope>
</reference>
<evidence type="ECO:0000313" key="2">
    <source>
        <dbReference type="EMBL" id="CAI9613411.1"/>
    </source>
</evidence>
<keyword evidence="3" id="KW-1185">Reference proteome</keyword>
<organism evidence="2 3">
    <name type="scientific">Staurois parvus</name>
    <dbReference type="NCBI Taxonomy" id="386267"/>
    <lineage>
        <taxon>Eukaryota</taxon>
        <taxon>Metazoa</taxon>
        <taxon>Chordata</taxon>
        <taxon>Craniata</taxon>
        <taxon>Vertebrata</taxon>
        <taxon>Euteleostomi</taxon>
        <taxon>Amphibia</taxon>
        <taxon>Batrachia</taxon>
        <taxon>Anura</taxon>
        <taxon>Neobatrachia</taxon>
        <taxon>Ranoidea</taxon>
        <taxon>Ranidae</taxon>
        <taxon>Staurois</taxon>
    </lineage>
</organism>
<accession>A0ABN9H0M4</accession>
<proteinExistence type="predicted"/>
<evidence type="ECO:0000313" key="3">
    <source>
        <dbReference type="Proteomes" id="UP001162483"/>
    </source>
</evidence>
<evidence type="ECO:0000256" key="1">
    <source>
        <dbReference type="SAM" id="MobiDB-lite"/>
    </source>
</evidence>
<feature type="compositionally biased region" description="Acidic residues" evidence="1">
    <location>
        <begin position="1"/>
        <end position="11"/>
    </location>
</feature>
<dbReference type="EMBL" id="CATNWA010019471">
    <property type="protein sequence ID" value="CAI9613411.1"/>
    <property type="molecule type" value="Genomic_DNA"/>
</dbReference>